<dbReference type="PANTHER" id="PTHR34980:SF2">
    <property type="entry name" value="INNER MEMBRANE PROTEIN YHAH-RELATED"/>
    <property type="match status" value="1"/>
</dbReference>
<name>A0A921TE05_9RHOB</name>
<comment type="caution">
    <text evidence="2">The sequence shown here is derived from an EMBL/GenBank/DDBJ whole genome shotgun (WGS) entry which is preliminary data.</text>
</comment>
<feature type="transmembrane region" description="Helical" evidence="1">
    <location>
        <begin position="97"/>
        <end position="123"/>
    </location>
</feature>
<feature type="transmembrane region" description="Helical" evidence="1">
    <location>
        <begin position="129"/>
        <end position="156"/>
    </location>
</feature>
<dbReference type="PANTHER" id="PTHR34980">
    <property type="entry name" value="INNER MEMBRANE PROTEIN-RELATED-RELATED"/>
    <property type="match status" value="1"/>
</dbReference>
<dbReference type="InterPro" id="IPR008523">
    <property type="entry name" value="DUF805"/>
</dbReference>
<proteinExistence type="predicted"/>
<gene>
    <name evidence="2" type="primary">yhaH</name>
    <name evidence="2" type="ORF">PMES_00264</name>
</gene>
<keyword evidence="1" id="KW-1133">Transmembrane helix</keyword>
<evidence type="ECO:0000256" key="1">
    <source>
        <dbReference type="SAM" id="Phobius"/>
    </source>
</evidence>
<evidence type="ECO:0000313" key="2">
    <source>
        <dbReference type="EMBL" id="KAF0677353.1"/>
    </source>
</evidence>
<dbReference type="Proteomes" id="UP000698242">
    <property type="component" value="Unassembled WGS sequence"/>
</dbReference>
<sequence length="176" mass="19103">MTFTQSVAHVMRNYVTFSGRASRSEYWYFVLFAFLGAFLLGLVDRAVFGTTLVETGPGTARLEANGPLAGIFSLLTLIPMIAAGWRRMHDTGRSGLYLIYPLIVMAGIFGFMTFMVGIGPMMAGDYASIVAGASTVVMFVAAITLMISPLLVLWWLARPSQPGPNAYGPNPHEVIQ</sequence>
<keyword evidence="3" id="KW-1185">Reference proteome</keyword>
<accession>A0A921TE05</accession>
<keyword evidence="1" id="KW-0472">Membrane</keyword>
<dbReference type="GO" id="GO:0005886">
    <property type="term" value="C:plasma membrane"/>
    <property type="evidence" value="ECO:0007669"/>
    <property type="project" value="TreeGrafter"/>
</dbReference>
<feature type="transmembrane region" description="Helical" evidence="1">
    <location>
        <begin position="68"/>
        <end position="85"/>
    </location>
</feature>
<feature type="transmembrane region" description="Helical" evidence="1">
    <location>
        <begin position="26"/>
        <end position="48"/>
    </location>
</feature>
<reference evidence="2" key="1">
    <citation type="submission" date="2013-03" db="EMBL/GenBank/DDBJ databases">
        <title>Genome Sequence of the Profundibacterium mesophilum strain KAUST100406-0324T from Red Sea, a novel genus in the family Rhodobacteraceae.</title>
        <authorList>
            <person name="Essack M."/>
            <person name="Alam I."/>
            <person name="Lafi F."/>
            <person name="Alawi W."/>
            <person name="Kamanu F."/>
            <person name="Al-Suwailem A."/>
            <person name="Lee O.O."/>
            <person name="Xu Y."/>
            <person name="Bajic V."/>
            <person name="Qian P.-Y."/>
            <person name="Archer J."/>
        </authorList>
    </citation>
    <scope>NUCLEOTIDE SEQUENCE</scope>
    <source>
        <strain evidence="2">KAUST100406-0324</strain>
    </source>
</reference>
<dbReference type="OrthoDB" id="9812349at2"/>
<organism evidence="2 3">
    <name type="scientific">Profundibacterium mesophilum KAUST100406-0324</name>
    <dbReference type="NCBI Taxonomy" id="1037889"/>
    <lineage>
        <taxon>Bacteria</taxon>
        <taxon>Pseudomonadati</taxon>
        <taxon>Pseudomonadota</taxon>
        <taxon>Alphaproteobacteria</taxon>
        <taxon>Rhodobacterales</taxon>
        <taxon>Roseobacteraceae</taxon>
        <taxon>Profundibacterium</taxon>
    </lineage>
</organism>
<dbReference type="AlphaFoldDB" id="A0A921TE05"/>
<keyword evidence="1" id="KW-0812">Transmembrane</keyword>
<evidence type="ECO:0000313" key="3">
    <source>
        <dbReference type="Proteomes" id="UP000698242"/>
    </source>
</evidence>
<dbReference type="RefSeq" id="WP_159963730.1">
    <property type="nucleotide sequence ID" value="NZ_APKE01000004.1"/>
</dbReference>
<dbReference type="Pfam" id="PF05656">
    <property type="entry name" value="DUF805"/>
    <property type="match status" value="1"/>
</dbReference>
<protein>
    <submittedName>
        <fullName evidence="2">Inner membrane protein</fullName>
    </submittedName>
</protein>
<dbReference type="EMBL" id="APKE01000004">
    <property type="protein sequence ID" value="KAF0677353.1"/>
    <property type="molecule type" value="Genomic_DNA"/>
</dbReference>